<proteinExistence type="predicted"/>
<dbReference type="EMBL" id="CAJNOO010000440">
    <property type="protein sequence ID" value="CAF0943894.1"/>
    <property type="molecule type" value="Genomic_DNA"/>
</dbReference>
<accession>A0A814CP36</accession>
<dbReference type="AlphaFoldDB" id="A0A814CP36"/>
<dbReference type="Proteomes" id="UP000663882">
    <property type="component" value="Unassembled WGS sequence"/>
</dbReference>
<evidence type="ECO:0000313" key="3">
    <source>
        <dbReference type="Proteomes" id="UP000663882"/>
    </source>
</evidence>
<dbReference type="Pfam" id="PF00646">
    <property type="entry name" value="F-box"/>
    <property type="match status" value="1"/>
</dbReference>
<name>A0A814CP36_9BILA</name>
<dbReference type="Gene3D" id="3.80.10.10">
    <property type="entry name" value="Ribonuclease Inhibitor"/>
    <property type="match status" value="1"/>
</dbReference>
<gene>
    <name evidence="2" type="ORF">RFH988_LOCUS11245</name>
</gene>
<dbReference type="PROSITE" id="PS50181">
    <property type="entry name" value="FBOX"/>
    <property type="match status" value="1"/>
</dbReference>
<dbReference type="InterPro" id="IPR032675">
    <property type="entry name" value="LRR_dom_sf"/>
</dbReference>
<organism evidence="2 3">
    <name type="scientific">Rotaria sordida</name>
    <dbReference type="NCBI Taxonomy" id="392033"/>
    <lineage>
        <taxon>Eukaryota</taxon>
        <taxon>Metazoa</taxon>
        <taxon>Spiralia</taxon>
        <taxon>Gnathifera</taxon>
        <taxon>Rotifera</taxon>
        <taxon>Eurotatoria</taxon>
        <taxon>Bdelloidea</taxon>
        <taxon>Philodinida</taxon>
        <taxon>Philodinidae</taxon>
        <taxon>Rotaria</taxon>
    </lineage>
</organism>
<comment type="caution">
    <text evidence="2">The sequence shown here is derived from an EMBL/GenBank/DDBJ whole genome shotgun (WGS) entry which is preliminary data.</text>
</comment>
<evidence type="ECO:0000313" key="2">
    <source>
        <dbReference type="EMBL" id="CAF0943894.1"/>
    </source>
</evidence>
<feature type="domain" description="F-box" evidence="1">
    <location>
        <begin position="5"/>
        <end position="52"/>
    </location>
</feature>
<protein>
    <recommendedName>
        <fullName evidence="1">F-box domain-containing protein</fullName>
    </recommendedName>
</protein>
<evidence type="ECO:0000259" key="1">
    <source>
        <dbReference type="PROSITE" id="PS50181"/>
    </source>
</evidence>
<dbReference type="InterPro" id="IPR036047">
    <property type="entry name" value="F-box-like_dom_sf"/>
</dbReference>
<reference evidence="2" key="1">
    <citation type="submission" date="2021-02" db="EMBL/GenBank/DDBJ databases">
        <authorList>
            <person name="Nowell W R."/>
        </authorList>
    </citation>
    <scope>NUCLEOTIDE SEQUENCE</scope>
</reference>
<dbReference type="SUPFAM" id="SSF81383">
    <property type="entry name" value="F-box domain"/>
    <property type="match status" value="1"/>
</dbReference>
<sequence>MEYSCIGLNDLPDEILMIIFKKLNNLDVLYSLQGVNQRLNHIIYDPIFTSRLTFVKRLLHNFIDVFHCNMVLNRFCLQILPEIGHQIKWLDLESSSMKYILHAAHFPNLHTLGLYNINQESAQCLFTDEILSSGIFKDQITTLILTIDNNNNSDDYEEMLLSATNIFDYIFTVFTNLIHLIFYESSFKNRVPLFFDEPLLSTFRSSTLLKLNVRLESFNDCLYLLDGRFNQLHTLYVDLTEIEHFNEIQNQGDLPNLKLYLLVFNDTFIDGNHLKKNIINRMPNLNQFKFNIRSLIYTGNKLNLPSTEDIQRTFIDFQYKEIISYVDYFPETEKGRCHIYSYPFLTPYYVDITSNFPGGLYNYVRIVSLRDEYPFEHDFFLRIVRSFPFMEELTVINRKPQNRKQSYELNNTNRNSSIIAYSFLSELDLLNVHDDYIEEFLFNTKSYFQNILLRIECESLQRVTQNFTRDATRINCTKINELELSGEPLCSDSLQQYFPHARISYDLVI</sequence>
<dbReference type="OrthoDB" id="10013434at2759"/>
<dbReference type="InterPro" id="IPR001810">
    <property type="entry name" value="F-box_dom"/>
</dbReference>